<reference evidence="1" key="1">
    <citation type="submission" date="2021-02" db="EMBL/GenBank/DDBJ databases">
        <authorList>
            <person name="Nowell W R."/>
        </authorList>
    </citation>
    <scope>NUCLEOTIDE SEQUENCE</scope>
</reference>
<name>A0A822FXU4_9BILA</name>
<organism evidence="1 2">
    <name type="scientific">Rotaria socialis</name>
    <dbReference type="NCBI Taxonomy" id="392032"/>
    <lineage>
        <taxon>Eukaryota</taxon>
        <taxon>Metazoa</taxon>
        <taxon>Spiralia</taxon>
        <taxon>Gnathifera</taxon>
        <taxon>Rotifera</taxon>
        <taxon>Eurotatoria</taxon>
        <taxon>Bdelloidea</taxon>
        <taxon>Philodinida</taxon>
        <taxon>Philodinidae</taxon>
        <taxon>Rotaria</taxon>
    </lineage>
</organism>
<accession>A0A822FXU4</accession>
<dbReference type="EMBL" id="CAJOBR010089439">
    <property type="protein sequence ID" value="CAF5138244.1"/>
    <property type="molecule type" value="Genomic_DNA"/>
</dbReference>
<dbReference type="Proteomes" id="UP000663848">
    <property type="component" value="Unassembled WGS sequence"/>
</dbReference>
<gene>
    <name evidence="1" type="ORF">QYT958_LOCUS47456</name>
</gene>
<protein>
    <submittedName>
        <fullName evidence="1">Uncharacterized protein</fullName>
    </submittedName>
</protein>
<proteinExistence type="predicted"/>
<evidence type="ECO:0000313" key="2">
    <source>
        <dbReference type="Proteomes" id="UP000663848"/>
    </source>
</evidence>
<dbReference type="AlphaFoldDB" id="A0A822FXU4"/>
<comment type="caution">
    <text evidence="1">The sequence shown here is derived from an EMBL/GenBank/DDBJ whole genome shotgun (WGS) entry which is preliminary data.</text>
</comment>
<feature type="non-terminal residue" evidence="1">
    <location>
        <position position="1"/>
    </location>
</feature>
<sequence length="53" mass="6138">MEPDRVMWYKITNSGQSSLSVDNYLITKDSRISVAYYSFDHGLSPAKWDLHIT</sequence>
<evidence type="ECO:0000313" key="1">
    <source>
        <dbReference type="EMBL" id="CAF5138244.1"/>
    </source>
</evidence>